<protein>
    <recommendedName>
        <fullName evidence="4">DUF2635 domain-containing protein</fullName>
    </recommendedName>
</protein>
<dbReference type="AlphaFoldDB" id="A0AA37HFM8"/>
<accession>A0AA37HFM8</accession>
<name>A0AA37HFM8_9HYPH</name>
<comment type="caution">
    <text evidence="2">The sequence shown here is derived from an EMBL/GenBank/DDBJ whole genome shotgun (WGS) entry which is preliminary data.</text>
</comment>
<gene>
    <name evidence="2" type="ORF">MPEAHAMD_5359</name>
</gene>
<dbReference type="EMBL" id="BPQJ01000035">
    <property type="protein sequence ID" value="GJD65172.1"/>
    <property type="molecule type" value="Genomic_DNA"/>
</dbReference>
<reference evidence="2" key="2">
    <citation type="submission" date="2021-08" db="EMBL/GenBank/DDBJ databases">
        <authorList>
            <person name="Tani A."/>
            <person name="Ola A."/>
            <person name="Ogura Y."/>
            <person name="Katsura K."/>
            <person name="Hayashi T."/>
        </authorList>
    </citation>
    <scope>NUCLEOTIDE SEQUENCE</scope>
    <source>
        <strain evidence="2">JCM 32048</strain>
    </source>
</reference>
<dbReference type="RefSeq" id="WP_099898719.1">
    <property type="nucleotide sequence ID" value="NZ_BPQJ01000035.1"/>
</dbReference>
<feature type="region of interest" description="Disordered" evidence="1">
    <location>
        <begin position="44"/>
        <end position="76"/>
    </location>
</feature>
<keyword evidence="3" id="KW-1185">Reference proteome</keyword>
<evidence type="ECO:0000313" key="2">
    <source>
        <dbReference type="EMBL" id="GJD65172.1"/>
    </source>
</evidence>
<evidence type="ECO:0008006" key="4">
    <source>
        <dbReference type="Google" id="ProtNLM"/>
    </source>
</evidence>
<sequence>MFDTRVTPSLPGAVILDPSRGRALPPDGAPVVWSPYWAKRERRGEITATPIPPEAPATAEAPAAAEAAPIEADPAE</sequence>
<feature type="compositionally biased region" description="Low complexity" evidence="1">
    <location>
        <begin position="56"/>
        <end position="76"/>
    </location>
</feature>
<proteinExistence type="predicted"/>
<organism evidence="2 3">
    <name type="scientific">Methylobacterium frigidaeris</name>
    <dbReference type="NCBI Taxonomy" id="2038277"/>
    <lineage>
        <taxon>Bacteria</taxon>
        <taxon>Pseudomonadati</taxon>
        <taxon>Pseudomonadota</taxon>
        <taxon>Alphaproteobacteria</taxon>
        <taxon>Hyphomicrobiales</taxon>
        <taxon>Methylobacteriaceae</taxon>
        <taxon>Methylobacterium</taxon>
    </lineage>
</organism>
<dbReference type="Proteomes" id="UP001055286">
    <property type="component" value="Unassembled WGS sequence"/>
</dbReference>
<evidence type="ECO:0000256" key="1">
    <source>
        <dbReference type="SAM" id="MobiDB-lite"/>
    </source>
</evidence>
<evidence type="ECO:0000313" key="3">
    <source>
        <dbReference type="Proteomes" id="UP001055286"/>
    </source>
</evidence>
<reference evidence="2" key="1">
    <citation type="journal article" date="2016" name="Front. Microbiol.">
        <title>Genome Sequence of the Piezophilic, Mesophilic Sulfate-Reducing Bacterium Desulfovibrio indicus J2T.</title>
        <authorList>
            <person name="Cao J."/>
            <person name="Maignien L."/>
            <person name="Shao Z."/>
            <person name="Alain K."/>
            <person name="Jebbar M."/>
        </authorList>
    </citation>
    <scope>NUCLEOTIDE SEQUENCE</scope>
    <source>
        <strain evidence="2">JCM 32048</strain>
    </source>
</reference>